<proteinExistence type="predicted"/>
<dbReference type="AlphaFoldDB" id="A0A5B7G413"/>
<evidence type="ECO:0000256" key="1">
    <source>
        <dbReference type="SAM" id="MobiDB-lite"/>
    </source>
</evidence>
<feature type="region of interest" description="Disordered" evidence="1">
    <location>
        <begin position="111"/>
        <end position="138"/>
    </location>
</feature>
<sequence>MSRVGSEAGRAAATPPKSPDAPVKSTICSSHELSACTPPPPRGWDTLGLRSPQSAPSRRQGFCAYQEATPFSLSSPISSPFGGCILPCAPLEIPPMCQSALAVCKPQVLSENSGGSAAVSKRREINKKSESVANSSTI</sequence>
<feature type="region of interest" description="Disordered" evidence="1">
    <location>
        <begin position="1"/>
        <end position="55"/>
    </location>
</feature>
<gene>
    <name evidence="2" type="ORF">E2C01_046047</name>
</gene>
<evidence type="ECO:0000313" key="2">
    <source>
        <dbReference type="EMBL" id="MPC52185.1"/>
    </source>
</evidence>
<feature type="compositionally biased region" description="Basic and acidic residues" evidence="1">
    <location>
        <begin position="121"/>
        <end position="130"/>
    </location>
</feature>
<organism evidence="2 3">
    <name type="scientific">Portunus trituberculatus</name>
    <name type="common">Swimming crab</name>
    <name type="synonym">Neptunus trituberculatus</name>
    <dbReference type="NCBI Taxonomy" id="210409"/>
    <lineage>
        <taxon>Eukaryota</taxon>
        <taxon>Metazoa</taxon>
        <taxon>Ecdysozoa</taxon>
        <taxon>Arthropoda</taxon>
        <taxon>Crustacea</taxon>
        <taxon>Multicrustacea</taxon>
        <taxon>Malacostraca</taxon>
        <taxon>Eumalacostraca</taxon>
        <taxon>Eucarida</taxon>
        <taxon>Decapoda</taxon>
        <taxon>Pleocyemata</taxon>
        <taxon>Brachyura</taxon>
        <taxon>Eubrachyura</taxon>
        <taxon>Portunoidea</taxon>
        <taxon>Portunidae</taxon>
        <taxon>Portuninae</taxon>
        <taxon>Portunus</taxon>
    </lineage>
</organism>
<dbReference type="Proteomes" id="UP000324222">
    <property type="component" value="Unassembled WGS sequence"/>
</dbReference>
<reference evidence="2 3" key="1">
    <citation type="submission" date="2019-05" db="EMBL/GenBank/DDBJ databases">
        <title>Another draft genome of Portunus trituberculatus and its Hox gene families provides insights of decapod evolution.</title>
        <authorList>
            <person name="Jeong J.-H."/>
            <person name="Song I."/>
            <person name="Kim S."/>
            <person name="Choi T."/>
            <person name="Kim D."/>
            <person name="Ryu S."/>
            <person name="Kim W."/>
        </authorList>
    </citation>
    <scope>NUCLEOTIDE SEQUENCE [LARGE SCALE GENOMIC DNA]</scope>
    <source>
        <tissue evidence="2">Muscle</tissue>
    </source>
</reference>
<comment type="caution">
    <text evidence="2">The sequence shown here is derived from an EMBL/GenBank/DDBJ whole genome shotgun (WGS) entry which is preliminary data.</text>
</comment>
<keyword evidence="3" id="KW-1185">Reference proteome</keyword>
<protein>
    <submittedName>
        <fullName evidence="2">Uncharacterized protein</fullName>
    </submittedName>
</protein>
<dbReference type="EMBL" id="VSRR010010686">
    <property type="protein sequence ID" value="MPC52185.1"/>
    <property type="molecule type" value="Genomic_DNA"/>
</dbReference>
<evidence type="ECO:0000313" key="3">
    <source>
        <dbReference type="Proteomes" id="UP000324222"/>
    </source>
</evidence>
<accession>A0A5B7G413</accession>
<name>A0A5B7G413_PORTR</name>